<dbReference type="CDD" id="cd00048">
    <property type="entry name" value="DSRM_SF"/>
    <property type="match status" value="1"/>
</dbReference>
<evidence type="ECO:0000313" key="3">
    <source>
        <dbReference type="WBParaSite" id="GPUH_0001429801-mRNA-1"/>
    </source>
</evidence>
<dbReference type="InterPro" id="IPR014720">
    <property type="entry name" value="dsRBD_dom"/>
</dbReference>
<protein>
    <submittedName>
        <fullName evidence="3">DRBM domain-containing protein</fullName>
    </submittedName>
</protein>
<evidence type="ECO:0000256" key="1">
    <source>
        <dbReference type="PROSITE-ProRule" id="PRU00266"/>
    </source>
</evidence>
<reference evidence="3" key="1">
    <citation type="submission" date="2016-06" db="UniProtKB">
        <authorList>
            <consortium name="WormBaseParasite"/>
        </authorList>
    </citation>
    <scope>IDENTIFICATION</scope>
</reference>
<sequence length="324" mass="36827">LRELRPDIELDMNVLPSSEAKKLATYGFYAPLTNASEGARRKGYATCNSLHDYFLRLCREREYYKRQKIDPQFEFTELPLNESDTKHQKRFRQALVKVFNVPAHQLRMVERRAMNLKPGKPMQFFRTICGLPQDNKQKAKDSACERVLIQELGLVMPYEDDSMKRAAAVLSPPYALHQLMVKQNRKKLPDIVYDEPEDISEAPNKPPMFKCTLTVNGTERFEGTGQSKKAAKSAAAEQALTKLFKFDLSSEHALEMLSIKKSKREEEMALCAEICSIVLIAPDGEKKMVALGAGRHAVIDGQILSNAHGNVLVHMQGNKFERPW</sequence>
<name>A0A183DZY8_9BILA</name>
<dbReference type="SMART" id="SM00358">
    <property type="entry name" value="DSRM"/>
    <property type="match status" value="1"/>
</dbReference>
<dbReference type="WBParaSite" id="GPUH_0001429801-mRNA-1">
    <property type="protein sequence ID" value="GPUH_0001429801-mRNA-1"/>
    <property type="gene ID" value="GPUH_0001429801"/>
</dbReference>
<keyword evidence="1" id="KW-0694">RNA-binding</keyword>
<dbReference type="SUPFAM" id="SSF54768">
    <property type="entry name" value="dsRNA-binding domain-like"/>
    <property type="match status" value="1"/>
</dbReference>
<proteinExistence type="predicted"/>
<dbReference type="Gene3D" id="3.30.160.20">
    <property type="match status" value="1"/>
</dbReference>
<dbReference type="AlphaFoldDB" id="A0A183DZY8"/>
<organism evidence="3">
    <name type="scientific">Gongylonema pulchrum</name>
    <dbReference type="NCBI Taxonomy" id="637853"/>
    <lineage>
        <taxon>Eukaryota</taxon>
        <taxon>Metazoa</taxon>
        <taxon>Ecdysozoa</taxon>
        <taxon>Nematoda</taxon>
        <taxon>Chromadorea</taxon>
        <taxon>Rhabditida</taxon>
        <taxon>Spirurina</taxon>
        <taxon>Spiruromorpha</taxon>
        <taxon>Spiruroidea</taxon>
        <taxon>Gongylonematidae</taxon>
        <taxon>Gongylonema</taxon>
    </lineage>
</organism>
<accession>A0A183DZY8</accession>
<dbReference type="PROSITE" id="PS50137">
    <property type="entry name" value="DS_RBD"/>
    <property type="match status" value="1"/>
</dbReference>
<dbReference type="Pfam" id="PF00035">
    <property type="entry name" value="dsrm"/>
    <property type="match status" value="1"/>
</dbReference>
<feature type="domain" description="DRBM" evidence="2">
    <location>
        <begin position="171"/>
        <end position="245"/>
    </location>
</feature>
<evidence type="ECO:0000259" key="2">
    <source>
        <dbReference type="PROSITE" id="PS50137"/>
    </source>
</evidence>
<dbReference type="GO" id="GO:0003723">
    <property type="term" value="F:RNA binding"/>
    <property type="evidence" value="ECO:0007669"/>
    <property type="project" value="UniProtKB-UniRule"/>
</dbReference>